<feature type="active site" description="Proton donor" evidence="4">
    <location>
        <position position="91"/>
    </location>
</feature>
<evidence type="ECO:0000256" key="2">
    <source>
        <dbReference type="ARBA" id="ARBA00022857"/>
    </source>
</evidence>
<dbReference type="SUPFAM" id="SSF51430">
    <property type="entry name" value="NAD(P)-linked oxidoreductase"/>
    <property type="match status" value="1"/>
</dbReference>
<feature type="region of interest" description="Disordered" evidence="7">
    <location>
        <begin position="12"/>
        <end position="31"/>
    </location>
</feature>
<reference evidence="9" key="1">
    <citation type="submission" date="2020-02" db="EMBL/GenBank/DDBJ databases">
        <authorList>
            <person name="Meier V. D."/>
        </authorList>
    </citation>
    <scope>NUCLEOTIDE SEQUENCE</scope>
    <source>
        <strain evidence="9">AVDCRST_MAG02</strain>
    </source>
</reference>
<evidence type="ECO:0000256" key="3">
    <source>
        <dbReference type="ARBA" id="ARBA00023002"/>
    </source>
</evidence>
<dbReference type="PRINTS" id="PR00069">
    <property type="entry name" value="ALDKETRDTASE"/>
</dbReference>
<protein>
    <submittedName>
        <fullName evidence="9">Oxidoreductase of aldo/keto reductase family, subgroup 1</fullName>
    </submittedName>
</protein>
<sequence length="319" mass="34677">MSRYDITTGRAGAHLGAAGGPTGPPTIQGNGKMPNVRRTALAAAEPLRLNDGTAIPALGLGTFGFKGDRGVGILSRALASGYRLLDTAVGYDTEAEVGRAVRESGVPRDEIVVTTKIRRPGHGYDAARRSVRASLDRLGLERVDLYLIHWPNPRLGLYVDTWRALVDARADGEVRSIGVSNFNANHLERIVDATGEVPAINQIELHPHFPQERARALHRQLGIRTQSWSPLGLGGRATLAAEPVTDAARRHGATPAQVVLRWHQQLGCIPIPRSSDPERQRENLRLGRLQLDEDELRAITSLGRSGGRLWGGDPETEER</sequence>
<dbReference type="InterPro" id="IPR018170">
    <property type="entry name" value="Aldo/ket_reductase_CS"/>
</dbReference>
<proteinExistence type="inferred from homology"/>
<evidence type="ECO:0000256" key="4">
    <source>
        <dbReference type="PIRSR" id="PIRSR000097-1"/>
    </source>
</evidence>
<name>A0A6J4QYZ4_9ACTN</name>
<dbReference type="PANTHER" id="PTHR43827">
    <property type="entry name" value="2,5-DIKETO-D-GLUCONIC ACID REDUCTASE"/>
    <property type="match status" value="1"/>
</dbReference>
<organism evidence="9">
    <name type="scientific">uncultured Rubrobacteraceae bacterium</name>
    <dbReference type="NCBI Taxonomy" id="349277"/>
    <lineage>
        <taxon>Bacteria</taxon>
        <taxon>Bacillati</taxon>
        <taxon>Actinomycetota</taxon>
        <taxon>Rubrobacteria</taxon>
        <taxon>Rubrobacterales</taxon>
        <taxon>Rubrobacteraceae</taxon>
        <taxon>environmental samples</taxon>
    </lineage>
</organism>
<dbReference type="PANTHER" id="PTHR43827:SF3">
    <property type="entry name" value="NADP-DEPENDENT OXIDOREDUCTASE DOMAIN-CONTAINING PROTEIN"/>
    <property type="match status" value="1"/>
</dbReference>
<dbReference type="InterPro" id="IPR023210">
    <property type="entry name" value="NADP_OxRdtase_dom"/>
</dbReference>
<dbReference type="Pfam" id="PF00248">
    <property type="entry name" value="Aldo_ket_red"/>
    <property type="match status" value="1"/>
</dbReference>
<evidence type="ECO:0000256" key="6">
    <source>
        <dbReference type="PIRSR" id="PIRSR000097-3"/>
    </source>
</evidence>
<dbReference type="PROSITE" id="PS00798">
    <property type="entry name" value="ALDOKETO_REDUCTASE_1"/>
    <property type="match status" value="1"/>
</dbReference>
<dbReference type="PIRSF" id="PIRSF000097">
    <property type="entry name" value="AKR"/>
    <property type="match status" value="1"/>
</dbReference>
<accession>A0A6J4QYZ4</accession>
<dbReference type="FunFam" id="3.20.20.100:FF:000002">
    <property type="entry name" value="2,5-diketo-D-gluconic acid reductase A"/>
    <property type="match status" value="1"/>
</dbReference>
<evidence type="ECO:0000256" key="1">
    <source>
        <dbReference type="ARBA" id="ARBA00007905"/>
    </source>
</evidence>
<dbReference type="Gene3D" id="3.20.20.100">
    <property type="entry name" value="NADP-dependent oxidoreductase domain"/>
    <property type="match status" value="1"/>
</dbReference>
<feature type="domain" description="NADP-dependent oxidoreductase" evidence="8">
    <location>
        <begin position="58"/>
        <end position="302"/>
    </location>
</feature>
<dbReference type="PROSITE" id="PS00062">
    <property type="entry name" value="ALDOKETO_REDUCTASE_2"/>
    <property type="match status" value="1"/>
</dbReference>
<dbReference type="EMBL" id="CADCVH010000066">
    <property type="protein sequence ID" value="CAA9459189.1"/>
    <property type="molecule type" value="Genomic_DNA"/>
</dbReference>
<keyword evidence="2" id="KW-0521">NADP</keyword>
<dbReference type="InterPro" id="IPR036812">
    <property type="entry name" value="NAD(P)_OxRdtase_dom_sf"/>
</dbReference>
<dbReference type="AlphaFoldDB" id="A0A6J4QYZ4"/>
<feature type="binding site" evidence="5">
    <location>
        <position position="149"/>
    </location>
    <ligand>
        <name>substrate</name>
    </ligand>
</feature>
<dbReference type="GO" id="GO:0016616">
    <property type="term" value="F:oxidoreductase activity, acting on the CH-OH group of donors, NAD or NADP as acceptor"/>
    <property type="evidence" value="ECO:0007669"/>
    <property type="project" value="UniProtKB-ARBA"/>
</dbReference>
<feature type="site" description="Lowers pKa of active site Tyr" evidence="6">
    <location>
        <position position="116"/>
    </location>
</feature>
<keyword evidence="3" id="KW-0560">Oxidoreductase</keyword>
<evidence type="ECO:0000259" key="8">
    <source>
        <dbReference type="Pfam" id="PF00248"/>
    </source>
</evidence>
<evidence type="ECO:0000256" key="7">
    <source>
        <dbReference type="SAM" id="MobiDB-lite"/>
    </source>
</evidence>
<evidence type="ECO:0000256" key="5">
    <source>
        <dbReference type="PIRSR" id="PIRSR000097-2"/>
    </source>
</evidence>
<dbReference type="InterPro" id="IPR020471">
    <property type="entry name" value="AKR"/>
</dbReference>
<comment type="similarity">
    <text evidence="1">Belongs to the aldo/keto reductase family.</text>
</comment>
<evidence type="ECO:0000313" key="9">
    <source>
        <dbReference type="EMBL" id="CAA9459189.1"/>
    </source>
</evidence>
<gene>
    <name evidence="9" type="ORF">AVDCRST_MAG02-1850</name>
</gene>